<feature type="transmembrane region" description="Helical" evidence="5">
    <location>
        <begin position="49"/>
        <end position="68"/>
    </location>
</feature>
<reference evidence="6 7" key="1">
    <citation type="submission" date="2018-08" db="EMBL/GenBank/DDBJ databases">
        <title>A genome reference for cultivated species of the human gut microbiota.</title>
        <authorList>
            <person name="Zou Y."/>
            <person name="Xue W."/>
            <person name="Luo G."/>
        </authorList>
    </citation>
    <scope>NUCLEOTIDE SEQUENCE [LARGE SCALE GENOMIC DNA]</scope>
    <source>
        <strain evidence="6 7">AM34-3LB</strain>
    </source>
</reference>
<sequence>MYLNPRAAVVGVFTASCISIMTPMAAPCQIMIIESGDYTFKDYLKCGTPLALILAVITIFLMPMMFPFY</sequence>
<keyword evidence="2 5" id="KW-0812">Transmembrane</keyword>
<dbReference type="AlphaFoldDB" id="A0A414B7T2"/>
<keyword evidence="4 5" id="KW-0472">Membrane</keyword>
<keyword evidence="3 5" id="KW-1133">Transmembrane helix</keyword>
<dbReference type="InterPro" id="IPR051679">
    <property type="entry name" value="DASS-Related_Transporters"/>
</dbReference>
<gene>
    <name evidence="6" type="ORF">DW833_03090</name>
</gene>
<name>A0A414B7T2_9FIRM</name>
<dbReference type="GO" id="GO:0005886">
    <property type="term" value="C:plasma membrane"/>
    <property type="evidence" value="ECO:0007669"/>
    <property type="project" value="TreeGrafter"/>
</dbReference>
<proteinExistence type="predicted"/>
<evidence type="ECO:0000256" key="3">
    <source>
        <dbReference type="ARBA" id="ARBA00022989"/>
    </source>
</evidence>
<keyword evidence="7" id="KW-1185">Reference proteome</keyword>
<dbReference type="EMBL" id="QSID01000003">
    <property type="protein sequence ID" value="RHC66851.1"/>
    <property type="molecule type" value="Genomic_DNA"/>
</dbReference>
<accession>A0A414B7T2</accession>
<dbReference type="PROSITE" id="PS51257">
    <property type="entry name" value="PROKAR_LIPOPROTEIN"/>
    <property type="match status" value="1"/>
</dbReference>
<organism evidence="6 7">
    <name type="scientific">Anaerobutyricum hallii</name>
    <dbReference type="NCBI Taxonomy" id="39488"/>
    <lineage>
        <taxon>Bacteria</taxon>
        <taxon>Bacillati</taxon>
        <taxon>Bacillota</taxon>
        <taxon>Clostridia</taxon>
        <taxon>Lachnospirales</taxon>
        <taxon>Lachnospiraceae</taxon>
        <taxon>Anaerobutyricum</taxon>
    </lineage>
</organism>
<evidence type="ECO:0000256" key="1">
    <source>
        <dbReference type="ARBA" id="ARBA00004141"/>
    </source>
</evidence>
<comment type="subcellular location">
    <subcellularLocation>
        <location evidence="1">Membrane</location>
        <topology evidence="1">Multi-pass membrane protein</topology>
    </subcellularLocation>
</comment>
<dbReference type="PANTHER" id="PTHR43652:SF1">
    <property type="entry name" value="RESPONSE REGULATOR"/>
    <property type="match status" value="1"/>
</dbReference>
<evidence type="ECO:0000313" key="6">
    <source>
        <dbReference type="EMBL" id="RHC66851.1"/>
    </source>
</evidence>
<evidence type="ECO:0000256" key="2">
    <source>
        <dbReference type="ARBA" id="ARBA00022692"/>
    </source>
</evidence>
<dbReference type="PANTHER" id="PTHR43652">
    <property type="entry name" value="BASIC AMINO ACID ANTIPORTER YFCC-RELATED"/>
    <property type="match status" value="1"/>
</dbReference>
<comment type="caution">
    <text evidence="6">The sequence shown here is derived from an EMBL/GenBank/DDBJ whole genome shotgun (WGS) entry which is preliminary data.</text>
</comment>
<evidence type="ECO:0000313" key="7">
    <source>
        <dbReference type="Proteomes" id="UP000284621"/>
    </source>
</evidence>
<dbReference type="Proteomes" id="UP000284621">
    <property type="component" value="Unassembled WGS sequence"/>
</dbReference>
<evidence type="ECO:0000256" key="5">
    <source>
        <dbReference type="SAM" id="Phobius"/>
    </source>
</evidence>
<dbReference type="RefSeq" id="WP_118380529.1">
    <property type="nucleotide sequence ID" value="NZ_CABJFJ010000003.1"/>
</dbReference>
<protein>
    <submittedName>
        <fullName evidence="6">Uncharacterized protein</fullName>
    </submittedName>
</protein>
<evidence type="ECO:0000256" key="4">
    <source>
        <dbReference type="ARBA" id="ARBA00023136"/>
    </source>
</evidence>